<evidence type="ECO:0000256" key="1">
    <source>
        <dbReference type="SAM" id="MobiDB-lite"/>
    </source>
</evidence>
<keyword evidence="2" id="KW-0472">Membrane</keyword>
<keyword evidence="2" id="KW-1133">Transmembrane helix</keyword>
<evidence type="ECO:0000256" key="2">
    <source>
        <dbReference type="SAM" id="Phobius"/>
    </source>
</evidence>
<dbReference type="Proteomes" id="UP000054007">
    <property type="component" value="Unassembled WGS sequence"/>
</dbReference>
<protein>
    <submittedName>
        <fullName evidence="3">Uncharacterized protein</fullName>
    </submittedName>
</protein>
<feature type="region of interest" description="Disordered" evidence="1">
    <location>
        <begin position="212"/>
        <end position="232"/>
    </location>
</feature>
<keyword evidence="4" id="KW-1185">Reference proteome</keyword>
<gene>
    <name evidence="3" type="ORF">CYLTODRAFT_426384</name>
</gene>
<accession>A0A0D7AXJ7</accession>
<feature type="transmembrane region" description="Helical" evidence="2">
    <location>
        <begin position="48"/>
        <end position="69"/>
    </location>
</feature>
<feature type="transmembrane region" description="Helical" evidence="2">
    <location>
        <begin position="167"/>
        <end position="189"/>
    </location>
</feature>
<reference evidence="3 4" key="1">
    <citation type="journal article" date="2015" name="Fungal Genet. Biol.">
        <title>Evolution of novel wood decay mechanisms in Agaricales revealed by the genome sequences of Fistulina hepatica and Cylindrobasidium torrendii.</title>
        <authorList>
            <person name="Floudas D."/>
            <person name="Held B.W."/>
            <person name="Riley R."/>
            <person name="Nagy L.G."/>
            <person name="Koehler G."/>
            <person name="Ransdell A.S."/>
            <person name="Younus H."/>
            <person name="Chow J."/>
            <person name="Chiniquy J."/>
            <person name="Lipzen A."/>
            <person name="Tritt A."/>
            <person name="Sun H."/>
            <person name="Haridas S."/>
            <person name="LaButti K."/>
            <person name="Ohm R.A."/>
            <person name="Kues U."/>
            <person name="Blanchette R.A."/>
            <person name="Grigoriev I.V."/>
            <person name="Minto R.E."/>
            <person name="Hibbett D.S."/>
        </authorList>
    </citation>
    <scope>NUCLEOTIDE SEQUENCE [LARGE SCALE GENOMIC DNA]</scope>
    <source>
        <strain evidence="3 4">FP15055 ss-10</strain>
    </source>
</reference>
<keyword evidence="2" id="KW-0812">Transmembrane</keyword>
<evidence type="ECO:0000313" key="4">
    <source>
        <dbReference type="Proteomes" id="UP000054007"/>
    </source>
</evidence>
<organism evidence="3 4">
    <name type="scientific">Cylindrobasidium torrendii FP15055 ss-10</name>
    <dbReference type="NCBI Taxonomy" id="1314674"/>
    <lineage>
        <taxon>Eukaryota</taxon>
        <taxon>Fungi</taxon>
        <taxon>Dikarya</taxon>
        <taxon>Basidiomycota</taxon>
        <taxon>Agaricomycotina</taxon>
        <taxon>Agaricomycetes</taxon>
        <taxon>Agaricomycetidae</taxon>
        <taxon>Agaricales</taxon>
        <taxon>Marasmiineae</taxon>
        <taxon>Physalacriaceae</taxon>
        <taxon>Cylindrobasidium</taxon>
    </lineage>
</organism>
<sequence>MDNPDDNFTLVLTACGSWTIYTTVEVFRGLSLFHAAAAGSGLHREADAIMTGCGVLCGVCVGCVMYPWIMLCFLPTYHSRILAGCLGVLFLPVSLAAMITRAVIQMRFKDLILTVCLTPTPFHPDPTVQRFRYPLSASQSTLLALTPSSLSQSWCTKKWNTGRNLSIFFIVFACFTGVLITLMSLRFLANYGNLVDTKGRVCCGVVRPRRRTRRERPKGMGVWPPAYPEPQP</sequence>
<dbReference type="AlphaFoldDB" id="A0A0D7AXJ7"/>
<dbReference type="EMBL" id="KN880721">
    <property type="protein sequence ID" value="KIY63103.1"/>
    <property type="molecule type" value="Genomic_DNA"/>
</dbReference>
<feature type="transmembrane region" description="Helical" evidence="2">
    <location>
        <begin position="81"/>
        <end position="104"/>
    </location>
</feature>
<name>A0A0D7AXJ7_9AGAR</name>
<proteinExistence type="predicted"/>
<evidence type="ECO:0000313" key="3">
    <source>
        <dbReference type="EMBL" id="KIY63103.1"/>
    </source>
</evidence>